<feature type="domain" description="Calcineurin-like phosphoesterase" evidence="1">
    <location>
        <begin position="1"/>
        <end position="204"/>
    </location>
</feature>
<dbReference type="SUPFAM" id="SSF56300">
    <property type="entry name" value="Metallo-dependent phosphatases"/>
    <property type="match status" value="1"/>
</dbReference>
<dbReference type="Gene3D" id="3.60.21.10">
    <property type="match status" value="1"/>
</dbReference>
<keyword evidence="3" id="KW-1185">Reference proteome</keyword>
<dbReference type="InterPro" id="IPR004843">
    <property type="entry name" value="Calcineurin-like_PHP"/>
</dbReference>
<dbReference type="KEGG" id="vg:65122003"/>
<accession>A0A514U258</accession>
<dbReference type="InterPro" id="IPR029052">
    <property type="entry name" value="Metallo-depent_PP-like"/>
</dbReference>
<dbReference type="EMBL" id="MN096371">
    <property type="protein sequence ID" value="QDK03032.1"/>
    <property type="molecule type" value="Genomic_DNA"/>
</dbReference>
<dbReference type="CDD" id="cd00838">
    <property type="entry name" value="MPP_superfamily"/>
    <property type="match status" value="2"/>
</dbReference>
<evidence type="ECO:0000259" key="1">
    <source>
        <dbReference type="Pfam" id="PF00149"/>
    </source>
</evidence>
<dbReference type="Pfam" id="PF00149">
    <property type="entry name" value="Metallophos"/>
    <property type="match status" value="1"/>
</dbReference>
<name>A0A514U258_9CAUD</name>
<dbReference type="GeneID" id="65122003"/>
<sequence>MRVMVLGDTHGFTVSARRMVDVAKRKRVEKIVQVGDFGYWPHESDGTTYLDTLNEKLRQHGLKLYFVGGNHENWDWLDWHEVNAPKTYEGFTEIRTHIRYTGRQHRWMWDHKWFQAVGGAVSIDKQWRTAGKSWWKQESIPVSVVTNLEKMGKQSDYLFTHDAPSCVPMSNLKPDADSAAHRQLMDRIGRVSQPTAWFHGHYHKWMEYSFMHQRGYSFVYGLDMQDTPYQHVILDTEENSVETGTGKKHML</sequence>
<gene>
    <name evidence="2" type="primary">209</name>
    <name evidence="2" type="ORF">SEA_BRAELYN_216</name>
</gene>
<dbReference type="GO" id="GO:0016787">
    <property type="term" value="F:hydrolase activity"/>
    <property type="evidence" value="ECO:0007669"/>
    <property type="project" value="InterPro"/>
</dbReference>
<dbReference type="Proteomes" id="UP000317969">
    <property type="component" value="Segment"/>
</dbReference>
<organism evidence="2 3">
    <name type="scientific">Streptomyces phage Braelyn</name>
    <dbReference type="NCBI Taxonomy" id="2593356"/>
    <lineage>
        <taxon>Viruses</taxon>
        <taxon>Duplodnaviria</taxon>
        <taxon>Heunggongvirae</taxon>
        <taxon>Uroviricota</taxon>
        <taxon>Caudoviricetes</taxon>
        <taxon>Stanwilliamsviridae</taxon>
        <taxon>Boydwoodruffvirinae</taxon>
        <taxon>Samistivirus</taxon>
        <taxon>Samistivirus braelyn</taxon>
    </lineage>
</organism>
<evidence type="ECO:0000313" key="3">
    <source>
        <dbReference type="Proteomes" id="UP000317969"/>
    </source>
</evidence>
<reference evidence="3" key="1">
    <citation type="submission" date="2019-06" db="EMBL/GenBank/DDBJ databases">
        <authorList>
            <person name="Kempf S.R."/>
            <person name="Brown K.M."/>
            <person name="Pearce J.A.A."/>
            <person name="Stamm J."/>
            <person name="Powell E.A.A."/>
            <person name="McGriff A.K."/>
            <person name="Tolsma S."/>
            <person name="Caruso S.M."/>
            <person name="Garlena R.A."/>
            <person name="Russell D.A."/>
            <person name="Pope W.H."/>
            <person name="Jacobs-Se D."/>
            <person name="Hatfull G.F."/>
        </authorList>
    </citation>
    <scope>NUCLEOTIDE SEQUENCE [LARGE SCALE GENOMIC DNA]</scope>
</reference>
<proteinExistence type="predicted"/>
<dbReference type="RefSeq" id="YP_010104071.1">
    <property type="nucleotide sequence ID" value="NC_055813.1"/>
</dbReference>
<evidence type="ECO:0000313" key="2">
    <source>
        <dbReference type="EMBL" id="QDK03032.1"/>
    </source>
</evidence>
<protein>
    <submittedName>
        <fullName evidence="2">Phosphoesterase</fullName>
    </submittedName>
</protein>